<dbReference type="GO" id="GO:0006002">
    <property type="term" value="P:fructose 6-phosphate metabolic process"/>
    <property type="evidence" value="ECO:0007669"/>
    <property type="project" value="TreeGrafter"/>
</dbReference>
<keyword evidence="6" id="KW-0315">Glutamine amidotransferase</keyword>
<dbReference type="Gene3D" id="3.60.20.10">
    <property type="entry name" value="Glutamine Phosphoribosylpyrophosphate, subunit 1, domain 1"/>
    <property type="match status" value="1"/>
</dbReference>
<comment type="caution">
    <text evidence="9">The sequence shown here is derived from an EMBL/GenBank/DDBJ whole genome shotgun (WGS) entry which is preliminary data.</text>
</comment>
<dbReference type="CDD" id="cd05008">
    <property type="entry name" value="SIS_GlmS_GlmD_1"/>
    <property type="match status" value="1"/>
</dbReference>
<dbReference type="GO" id="GO:0006487">
    <property type="term" value="P:protein N-linked glycosylation"/>
    <property type="evidence" value="ECO:0007669"/>
    <property type="project" value="TreeGrafter"/>
</dbReference>
<keyword evidence="5" id="KW-0677">Repeat</keyword>
<keyword evidence="10" id="KW-1185">Reference proteome</keyword>
<dbReference type="STRING" id="1537102.L1LCC3"/>
<dbReference type="PROSITE" id="PS51464">
    <property type="entry name" value="SIS"/>
    <property type="match status" value="2"/>
</dbReference>
<dbReference type="InterPro" id="IPR035490">
    <property type="entry name" value="GlmS/FrlB_SIS"/>
</dbReference>
<dbReference type="NCBIfam" id="NF001484">
    <property type="entry name" value="PRK00331.1"/>
    <property type="match status" value="1"/>
</dbReference>
<dbReference type="PANTHER" id="PTHR10937:SF0">
    <property type="entry name" value="GLUTAMINE--FRUCTOSE-6-PHOSPHATE TRANSAMINASE (ISOMERIZING)"/>
    <property type="match status" value="1"/>
</dbReference>
<sequence>MYLAEKGFFTFNNGTNFYNWLNPKDKHLVDSSRCRNTDGKSGIDYLSSLFHRFKSIFPIRYAECCGIVGYLGPEETKDVLLHGIKSMKHRGYDSCGICTLDKGVLNVTKCTSVGTPADCFEILKSRVKDSHSNSNLGIGHTRWATVGIPSDSNAHPHFDFKKRLSLVHNGTVSNTIQIFEEHYKPSIEKGEIPAFELPDSDSASIALFIGLEYDRCNDVMLAFKRTVSRLKGTWALCMISISHPNSLFVACSEAPLLFARSTKDDGIYIASEVTVFSHDATECIALEDGDIFELNRKVVDELYRTSPLIELSVEKISETPAPFDHWFLKEAMEQPYVARLVLSSICEGTGVLGEISERAKGNYCLLDRNPDEIEKECSILSSLDPSLLQFTIPSLDKFAISKLVESKRLFFVACGSSKYAAAYAATILQKGFGFESIEVDDSSDLTLYRYWNPENVVIHISNSGETLDCILAANFIKSINPNCFNISLVNILHSSLERSCESSLYLRIGRENSVPSTKAFSAQVVLLLLVGAYVLSQKDVSVQGSIKEDEGFYTSNASLVSDIYGSLLKFGSCISDLLSKNDIYVQVAKKLRDTSRMYIIGKGCGYIIAQEGALKFKEVSYIQAEAVLCGAMKHGVLAMISPTEMTPAICIITKEDAELSMNCARQLKSRGSYIICLTDVPDMVQHFADMVVPVPSCGLLTSALCIIPIQLIAYHITLLCGRNPDIPRGLSKAVTVL</sequence>
<evidence type="ECO:0000256" key="3">
    <source>
        <dbReference type="ARBA" id="ARBA00022576"/>
    </source>
</evidence>
<evidence type="ECO:0000256" key="5">
    <source>
        <dbReference type="ARBA" id="ARBA00022737"/>
    </source>
</evidence>
<evidence type="ECO:0000313" key="10">
    <source>
        <dbReference type="Proteomes" id="UP000031512"/>
    </source>
</evidence>
<gene>
    <name evidence="9" type="ORF">BEWA_051490</name>
</gene>
<keyword evidence="3 9" id="KW-0032">Aminotransferase</keyword>
<dbReference type="VEuPathDB" id="PiroplasmaDB:BEWA_051490"/>
<proteinExistence type="predicted"/>
<keyword evidence="4 9" id="KW-0808">Transferase</keyword>
<evidence type="ECO:0000256" key="6">
    <source>
        <dbReference type="ARBA" id="ARBA00022962"/>
    </source>
</evidence>
<dbReference type="Pfam" id="PF13522">
    <property type="entry name" value="GATase_6"/>
    <property type="match status" value="1"/>
</dbReference>
<evidence type="ECO:0000313" key="9">
    <source>
        <dbReference type="EMBL" id="EKX73097.1"/>
    </source>
</evidence>
<dbReference type="GO" id="GO:0004360">
    <property type="term" value="F:glutamine-fructose-6-phosphate transaminase (isomerizing) activity"/>
    <property type="evidence" value="ECO:0007669"/>
    <property type="project" value="UniProtKB-EC"/>
</dbReference>
<dbReference type="EMBL" id="ACOU01000003">
    <property type="protein sequence ID" value="EKX73097.1"/>
    <property type="molecule type" value="Genomic_DNA"/>
</dbReference>
<dbReference type="Proteomes" id="UP000031512">
    <property type="component" value="Unassembled WGS sequence"/>
</dbReference>
<dbReference type="PANTHER" id="PTHR10937">
    <property type="entry name" value="GLUCOSAMINE--FRUCTOSE-6-PHOSPHATE AMINOTRANSFERASE, ISOMERIZING"/>
    <property type="match status" value="1"/>
</dbReference>
<dbReference type="GO" id="GO:0006047">
    <property type="term" value="P:UDP-N-acetylglucosamine metabolic process"/>
    <property type="evidence" value="ECO:0007669"/>
    <property type="project" value="TreeGrafter"/>
</dbReference>
<dbReference type="InterPro" id="IPR001347">
    <property type="entry name" value="SIS_dom"/>
</dbReference>
<dbReference type="InterPro" id="IPR046348">
    <property type="entry name" value="SIS_dom_sf"/>
</dbReference>
<dbReference type="CDD" id="cd05009">
    <property type="entry name" value="SIS_GlmS_GlmD_2"/>
    <property type="match status" value="1"/>
</dbReference>
<dbReference type="KEGG" id="beq:BEWA_051490"/>
<comment type="catalytic activity">
    <reaction evidence="1">
        <text>D-fructose 6-phosphate + L-glutamine = D-glucosamine 6-phosphate + L-glutamate</text>
        <dbReference type="Rhea" id="RHEA:13237"/>
        <dbReference type="ChEBI" id="CHEBI:29985"/>
        <dbReference type="ChEBI" id="CHEBI:58359"/>
        <dbReference type="ChEBI" id="CHEBI:58725"/>
        <dbReference type="ChEBI" id="CHEBI:61527"/>
        <dbReference type="EC" id="2.6.1.16"/>
    </reaction>
</comment>
<dbReference type="SUPFAM" id="SSF56235">
    <property type="entry name" value="N-terminal nucleophile aminohydrolases (Ntn hydrolases)"/>
    <property type="match status" value="1"/>
</dbReference>
<evidence type="ECO:0000256" key="4">
    <source>
        <dbReference type="ARBA" id="ARBA00022679"/>
    </source>
</evidence>
<evidence type="ECO:0000256" key="1">
    <source>
        <dbReference type="ARBA" id="ARBA00001031"/>
    </source>
</evidence>
<dbReference type="GO" id="GO:0097367">
    <property type="term" value="F:carbohydrate derivative binding"/>
    <property type="evidence" value="ECO:0007669"/>
    <property type="project" value="InterPro"/>
</dbReference>
<dbReference type="OrthoDB" id="15235at2759"/>
<dbReference type="RefSeq" id="XP_004832549.1">
    <property type="nucleotide sequence ID" value="XM_004832492.1"/>
</dbReference>
<dbReference type="InterPro" id="IPR017932">
    <property type="entry name" value="GATase_2_dom"/>
</dbReference>
<dbReference type="GeneID" id="15803062"/>
<dbReference type="AlphaFoldDB" id="L1LCC3"/>
<dbReference type="SUPFAM" id="SSF53697">
    <property type="entry name" value="SIS domain"/>
    <property type="match status" value="1"/>
</dbReference>
<feature type="domain" description="SIS" evidence="8">
    <location>
        <begin position="587"/>
        <end position="727"/>
    </location>
</feature>
<feature type="domain" description="Glutamine amidotransferase type-2" evidence="7">
    <location>
        <begin position="65"/>
        <end position="297"/>
    </location>
</feature>
<dbReference type="InterPro" id="IPR035466">
    <property type="entry name" value="GlmS/AgaS_SIS"/>
</dbReference>
<evidence type="ECO:0000259" key="8">
    <source>
        <dbReference type="PROSITE" id="PS51464"/>
    </source>
</evidence>
<dbReference type="Pfam" id="PF01380">
    <property type="entry name" value="SIS"/>
    <property type="match status" value="2"/>
</dbReference>
<protein>
    <recommendedName>
        <fullName evidence="2">glutamine--fructose-6-phosphate transaminase (isomerizing)</fullName>
        <ecNumber evidence="2">2.6.1.16</ecNumber>
    </recommendedName>
</protein>
<dbReference type="Gene3D" id="3.40.50.10490">
    <property type="entry name" value="Glucose-6-phosphate isomerase like protein, domain 1"/>
    <property type="match status" value="2"/>
</dbReference>
<feature type="domain" description="SIS" evidence="8">
    <location>
        <begin position="399"/>
        <end position="540"/>
    </location>
</feature>
<accession>L1LCC3</accession>
<dbReference type="EC" id="2.6.1.16" evidence="2"/>
<evidence type="ECO:0000256" key="2">
    <source>
        <dbReference type="ARBA" id="ARBA00012916"/>
    </source>
</evidence>
<dbReference type="PROSITE" id="PS51278">
    <property type="entry name" value="GATASE_TYPE_2"/>
    <property type="match status" value="1"/>
</dbReference>
<organism evidence="9 10">
    <name type="scientific">Theileria equi strain WA</name>
    <dbReference type="NCBI Taxonomy" id="1537102"/>
    <lineage>
        <taxon>Eukaryota</taxon>
        <taxon>Sar</taxon>
        <taxon>Alveolata</taxon>
        <taxon>Apicomplexa</taxon>
        <taxon>Aconoidasida</taxon>
        <taxon>Piroplasmida</taxon>
        <taxon>Theileriidae</taxon>
        <taxon>Theileria</taxon>
    </lineage>
</organism>
<dbReference type="InterPro" id="IPR029055">
    <property type="entry name" value="Ntn_hydrolases_N"/>
</dbReference>
<reference evidence="9 10" key="1">
    <citation type="journal article" date="2012" name="BMC Genomics">
        <title>Comparative genomic analysis and phylogenetic position of Theileria equi.</title>
        <authorList>
            <person name="Kappmeyer L.S."/>
            <person name="Thiagarajan M."/>
            <person name="Herndon D.R."/>
            <person name="Ramsay J.D."/>
            <person name="Caler E."/>
            <person name="Djikeng A."/>
            <person name="Gillespie J.J."/>
            <person name="Lau A.O."/>
            <person name="Roalson E.H."/>
            <person name="Silva J.C."/>
            <person name="Silva M.G."/>
            <person name="Suarez C.E."/>
            <person name="Ueti M.W."/>
            <person name="Nene V.M."/>
            <person name="Mealey R.H."/>
            <person name="Knowles D.P."/>
            <person name="Brayton K.A."/>
        </authorList>
    </citation>
    <scope>NUCLEOTIDE SEQUENCE [LARGE SCALE GENOMIC DNA]</scope>
    <source>
        <strain evidence="9 10">WA</strain>
    </source>
</reference>
<dbReference type="eggNOG" id="KOG1268">
    <property type="taxonomic scope" value="Eukaryota"/>
</dbReference>
<evidence type="ECO:0000259" key="7">
    <source>
        <dbReference type="PROSITE" id="PS51278"/>
    </source>
</evidence>
<name>L1LCC3_THEEQ</name>